<comment type="similarity">
    <text evidence="4">Belongs to the HARBI1 family.</text>
</comment>
<dbReference type="GO" id="GO:0005634">
    <property type="term" value="C:nucleus"/>
    <property type="evidence" value="ECO:0007669"/>
    <property type="project" value="UniProtKB-SubCell"/>
</dbReference>
<keyword evidence="7" id="KW-0540">Nuclease</keyword>
<evidence type="ECO:0000256" key="2">
    <source>
        <dbReference type="ARBA" id="ARBA00004123"/>
    </source>
</evidence>
<accession>A0A4Y2C8G3</accession>
<evidence type="ECO:0000256" key="1">
    <source>
        <dbReference type="ARBA" id="ARBA00001968"/>
    </source>
</evidence>
<evidence type="ECO:0000259" key="13">
    <source>
        <dbReference type="Pfam" id="PF13359"/>
    </source>
</evidence>
<evidence type="ECO:0000256" key="5">
    <source>
        <dbReference type="ARBA" id="ARBA00015519"/>
    </source>
</evidence>
<protein>
    <recommendedName>
        <fullName evidence="5">Putative nuclease HARBI1</fullName>
    </recommendedName>
    <alternativeName>
        <fullName evidence="11">Harbinger transposase-derived nuclease</fullName>
    </alternativeName>
</protein>
<dbReference type="InterPro" id="IPR045249">
    <property type="entry name" value="HARBI1-like"/>
</dbReference>
<evidence type="ECO:0000313" key="15">
    <source>
        <dbReference type="Proteomes" id="UP000499080"/>
    </source>
</evidence>
<dbReference type="Proteomes" id="UP000499080">
    <property type="component" value="Unassembled WGS sequence"/>
</dbReference>
<dbReference type="EMBL" id="BGPR01000159">
    <property type="protein sequence ID" value="GBM00629.1"/>
    <property type="molecule type" value="Genomic_DNA"/>
</dbReference>
<dbReference type="AlphaFoldDB" id="A0A4Y2C8G3"/>
<dbReference type="Pfam" id="PF13359">
    <property type="entry name" value="DDE_Tnp_4"/>
    <property type="match status" value="1"/>
</dbReference>
<comment type="subcellular location">
    <subcellularLocation>
        <location evidence="3">Cytoplasm</location>
    </subcellularLocation>
    <subcellularLocation>
        <location evidence="2">Nucleus</location>
    </subcellularLocation>
</comment>
<dbReference type="OrthoDB" id="6475555at2759"/>
<feature type="domain" description="DDE Tnp4" evidence="13">
    <location>
        <begin position="90"/>
        <end position="180"/>
    </location>
</feature>
<evidence type="ECO:0000256" key="8">
    <source>
        <dbReference type="ARBA" id="ARBA00022723"/>
    </source>
</evidence>
<reference evidence="14 15" key="1">
    <citation type="journal article" date="2019" name="Sci. Rep.">
        <title>Orb-weaving spider Araneus ventricosus genome elucidates the spidroin gene catalogue.</title>
        <authorList>
            <person name="Kono N."/>
            <person name="Nakamura H."/>
            <person name="Ohtoshi R."/>
            <person name="Moran D.A.P."/>
            <person name="Shinohara A."/>
            <person name="Yoshida Y."/>
            <person name="Fujiwara M."/>
            <person name="Mori M."/>
            <person name="Tomita M."/>
            <person name="Arakawa K."/>
        </authorList>
    </citation>
    <scope>NUCLEOTIDE SEQUENCE [LARGE SCALE GENOMIC DNA]</scope>
</reference>
<dbReference type="PRINTS" id="PR02086">
    <property type="entry name" value="PUTNUCHARBI1"/>
</dbReference>
<sequence length="198" mass="21797">MKKLGEVPCDLSIESRFFLRYLSDPGYQKGIGAELGVSQATVSRTVNAVIDSIIAHANEWIKFPTTNSEIAEAKQLWQRKYKFPTAIGVIDCSHIGILKPKLHGDKYINRKGKTTLNVQATCDAKEVFTSVGVSWPGSVHDSRIWKNSQVCLQLRNKGNSVLIGDIGYGIESCLMTPFDCLSNASSLIQNGIHSLKNV</sequence>
<keyword evidence="15" id="KW-1185">Reference proteome</keyword>
<comment type="cofactor">
    <cofactor evidence="1">
        <name>a divalent metal cation</name>
        <dbReference type="ChEBI" id="CHEBI:60240"/>
    </cofactor>
</comment>
<evidence type="ECO:0000256" key="7">
    <source>
        <dbReference type="ARBA" id="ARBA00022722"/>
    </source>
</evidence>
<dbReference type="PANTHER" id="PTHR22930">
    <property type="match status" value="1"/>
</dbReference>
<evidence type="ECO:0000256" key="9">
    <source>
        <dbReference type="ARBA" id="ARBA00022801"/>
    </source>
</evidence>
<dbReference type="InterPro" id="IPR026103">
    <property type="entry name" value="HARBI1_animal"/>
</dbReference>
<dbReference type="GO" id="GO:0046872">
    <property type="term" value="F:metal ion binding"/>
    <property type="evidence" value="ECO:0007669"/>
    <property type="project" value="UniProtKB-KW"/>
</dbReference>
<evidence type="ECO:0000256" key="10">
    <source>
        <dbReference type="ARBA" id="ARBA00023242"/>
    </source>
</evidence>
<keyword evidence="6" id="KW-0963">Cytoplasm</keyword>
<dbReference type="GO" id="GO:0016787">
    <property type="term" value="F:hydrolase activity"/>
    <property type="evidence" value="ECO:0007669"/>
    <property type="project" value="UniProtKB-KW"/>
</dbReference>
<evidence type="ECO:0000256" key="6">
    <source>
        <dbReference type="ARBA" id="ARBA00022490"/>
    </source>
</evidence>
<dbReference type="GO" id="GO:0005737">
    <property type="term" value="C:cytoplasm"/>
    <property type="evidence" value="ECO:0007669"/>
    <property type="project" value="UniProtKB-SubCell"/>
</dbReference>
<comment type="caution">
    <text evidence="14">The sequence shown here is derived from an EMBL/GenBank/DDBJ whole genome shotgun (WGS) entry which is preliminary data.</text>
</comment>
<organism evidence="14 15">
    <name type="scientific">Araneus ventricosus</name>
    <name type="common">Orbweaver spider</name>
    <name type="synonym">Epeira ventricosa</name>
    <dbReference type="NCBI Taxonomy" id="182803"/>
    <lineage>
        <taxon>Eukaryota</taxon>
        <taxon>Metazoa</taxon>
        <taxon>Ecdysozoa</taxon>
        <taxon>Arthropoda</taxon>
        <taxon>Chelicerata</taxon>
        <taxon>Arachnida</taxon>
        <taxon>Araneae</taxon>
        <taxon>Araneomorphae</taxon>
        <taxon>Entelegynae</taxon>
        <taxon>Araneoidea</taxon>
        <taxon>Araneidae</taxon>
        <taxon>Araneus</taxon>
    </lineage>
</organism>
<evidence type="ECO:0000256" key="3">
    <source>
        <dbReference type="ARBA" id="ARBA00004496"/>
    </source>
</evidence>
<proteinExistence type="inferred from homology"/>
<comment type="function">
    <text evidence="12">Transposase-derived protein that may have nuclease activity. Does not have transposase activity.</text>
</comment>
<keyword evidence="8" id="KW-0479">Metal-binding</keyword>
<evidence type="ECO:0000256" key="11">
    <source>
        <dbReference type="ARBA" id="ARBA00030126"/>
    </source>
</evidence>
<dbReference type="InterPro" id="IPR027806">
    <property type="entry name" value="HARBI1_dom"/>
</dbReference>
<evidence type="ECO:0000256" key="12">
    <source>
        <dbReference type="ARBA" id="ARBA00045850"/>
    </source>
</evidence>
<name>A0A4Y2C8G3_ARAVE</name>
<gene>
    <name evidence="14" type="primary">Harbi1_4</name>
    <name evidence="14" type="ORF">AVEN_117988_1</name>
</gene>
<evidence type="ECO:0000256" key="4">
    <source>
        <dbReference type="ARBA" id="ARBA00006958"/>
    </source>
</evidence>
<keyword evidence="9" id="KW-0378">Hydrolase</keyword>
<keyword evidence="10" id="KW-0539">Nucleus</keyword>
<evidence type="ECO:0000313" key="14">
    <source>
        <dbReference type="EMBL" id="GBM00629.1"/>
    </source>
</evidence>
<dbReference type="GO" id="GO:0004518">
    <property type="term" value="F:nuclease activity"/>
    <property type="evidence" value="ECO:0007669"/>
    <property type="project" value="UniProtKB-KW"/>
</dbReference>
<dbReference type="PANTHER" id="PTHR22930:SF250">
    <property type="entry name" value="NUCLEASE HARBI1-LIKE PROTEIN"/>
    <property type="match status" value="1"/>
</dbReference>